<dbReference type="InterPro" id="IPR042104">
    <property type="entry name" value="PKS_dehydratase_sf"/>
</dbReference>
<dbReference type="Pfam" id="PF21089">
    <property type="entry name" value="PKS_DH_N"/>
    <property type="match status" value="2"/>
</dbReference>
<evidence type="ECO:0000259" key="9">
    <source>
        <dbReference type="PROSITE" id="PS50075"/>
    </source>
</evidence>
<dbReference type="Gene3D" id="6.10.140.1830">
    <property type="match status" value="1"/>
</dbReference>
<sequence length="4696" mass="487208">MRFEETVRGLIADGHTMFVEVSPHPVLTSPVEETGEAMGVEVCAVGTLRREEGGVRRFLTSLAELWVRGVEPEWQGVFAGSGACRVGLPTYAFQRRHYWLDGAAGTAEVSGAGLSALGHPLLAAGIALASGEGHLFTGRISLHTHSWLAGHAVLGRVLVPGAAMLELILRAGESVGCELLEELVLQAPLVIPGGDAVADIQVAVEAPDEQGRRAVRLHSRAVRPGQEDDGAEWVCHAEGLLIAAPAALTGGQAAADAAWPPAGAEAVDIDGFYDRLAATGYGYGPVFQGIRAVWRRGEELFADVALPEGAERDAERFGVHPALVDAALQTGLVTLLEDGGERMMPFSFAGVRLHASGATGARVRLTPTGADSLAVRLTDGTGLPVLTIDTLTSRPLTADTLSRQGVDSLYEVNWTVLSDSSGDIAGVPGSAVVLGDGLAELGLPCHEDLAALVESVRGGGALPSTVLLPCPRTTGGDTPAAVRAQLASVLAAVQEWLGLPELEEARLAVVTRAGAVVAPGERPEPGQAAVQGLIRTASSEHPGRFLLVDLDDAPSSAAALPAAVAGAVAADESALALRSGAVFVPRLGRVSTTGADTLALPEADVWGVELDTGGALDGLRLVAAPRAAEPLGAGQVRVAVRATGVNFRDVLVALGVVAKTAGLSGGDGAGAAPETEALFGSEGAGVVTEVGPGVAGFVVGDRVMGLLSGSYAGPSAVADSRMLVEMPVGWSFAEAASVPVTFLTAYYALVDLAGLREGESLLVHAAAGGVGMAAVQLAGHLGAEVYATASEAKWSTVRRTGIAGERLASSRSVEFADRFLDHSEGRGVDVVLNSLAGEFVDASLRVLPRGGRFLEMGKADIRDAGEVAAAHVGVRYRAFDLGEAGAERLGEMLTHLAELFARRVLVPLPVTAWDTRQAPQAFRHMSQARHIGKVVLTNSRAALMGGTVLVTGGTGVIGSAVARHLVTEHGVRDLVLTGRRGGDAPGAGELAAELMALGATVRVEACDAADRAGLGALLDGIEGLCGVVHAAGALDDGVVSALTPERLDTVLRPKVDGAWNLHELTRDRDLALFVLFSSAAGVFGSPGQGGYAAANSFLDALVQERRVQGLPAHSLAWGLWADRSAMTGALGTADLDRMRRVGVRPLATEEGLALFDAAVCLPGPHTVPVRLDTAALREQRSLAPLFRALVRTTVKRSAANTLAGGGGGLRERLAALAPAERDRELTELVRAQAALVLGHGSAGAVEADRAFRDVGFDSLTAVELRNRIGAATGLRLPVTAVFDHPTPAALAAEVAIRLGIEGESGQDRAAPIAVPVIAGDDDPIVIIGMSCRFPGGVGSPEELWQLLTDERDAMGDYPTDRGWDLDALFDPDPARVGTSYSRTAGFIDGVADFDAEFFGISPREALAMDPQQRLLLETTWEALERAGIDPGTLRATPTGIFIGGAVSGYSTDLFTTEDGLDGHLLTGNAASVASGRVSYTFGFEGPAVTVDTACSSSLVALHQAVQALRQGECTLAVAGGVAVMPTPRLLVSFSRQRGLSQDGRCKAFSADADGTGFSEGVGLLLVERLSDARRNGHEVLAVVRGSALNQDGASNGLTAPSGPAQQRVIRQALANAGLTTADIDAVEAHGTGTSLGDPIEAQALLATYGKDRPEDNPLLLGSVKSNFGHTQAAAGVAGVIKMVLALRHGVVPKTLHVDEPTPYVDWASGAVELVTESRAWPETGRPRRAAVSSFGISGTNAHVVLEQAPAGLPVGSADLSAPSSVVESSVEAAGVVVPWVLSARSAAGLRGQAARLRDSAAVAEASDADVAWSLLSARSAMEHRAVVLGENRAEFLAGLEALAADEPAGNVVRDVTAGVRRLALVFSGQGSQRLGMGRELVSLPGFGEVFEEVCGAFDGLLEVPLREVLWAEEGSDRAALIDETVYTQTGLFAFEVALFRLLERCGVRPDFVMGHSVGELAAAYVAGVWSLEDAVRVVAARGRLMQALPVGGVMVSLEASEEQVLGWIAGAGVGGSVSVGAVNGPSAVVVSGAEAAVGRVVELAGEAGCRTRRLRVSQAFHSPLVEPVLEEFAAVLREVSFGEPGIGVVSNVTGLVAEAGELASVGYWVRHAREAVRFGDGVDCLVGRGVTEFVEVGPEAVLSGLVEGRGEGVVAVPSVRVGQGELVSFVRGLARLYARGTAVSWPGLRPGRRVALPTYAFNRQRHWPRRSAPTGVDAAIGSVGLETTGHPLLGARVGLADGDGVLLTGRLSPAELPWLADHAVLGTVLFPGAGFVEMALRAGDEVGCAGVEELTLHAPLVLPEGVTTRVQLTAGDADEEGRRSFAVYARTGDAGAWATHATGVLSPVQAAPAPLSPSQAWPPEGSVPVEVDGLYDTMREGGFAYGPSFQGLTAAWRRGSEVFAEVRLPEGGDAGDAGDFCLHPAVLDAALHGVSLLEGSGDSEPPRGLPFAWEGVRLYATGAAAVRVRLAPAGTGAVTVTMTDGAGLLLASVGKLVLRPVTGRQLRAARGHNEWLYRTDWAELPPVAGDAARPLWAVIGDEAAALTRGADADSEVYGNLADLAAAIDAGTAVPKTVVVACPDSLADVPEATKAATFWALETAQAWLDDDRLAEARLVLLTRNAATLAAAATDGQGADPAHAAARGLLRSAQSEHPGRIVQFDLTADPSDDTAALLAPALRTALAADEPELVLRKSTLWAPRLSRVVPAAPSAQTEHEEAPVWDPNGTVLITGGTGVLGSAVARHLVREHGVRHLLLLGRQGPQAAGAQELVAELAELGAETTVAACDVADRDSLAAVLGDIPAGRPLRGVVHSAGVVDDGVISSLTPERVDTVLRPKSQAAWNLHELTADLDFFVLFSSAAGILGAVGQANYAAANTFLDSLAEYRRAQGLSAHALAWGLWDQRSSMSGAMSEQDLARASRGGMSALSVEDGLTLFDAALATGQAVLVPMAFDPAAARGEAAGIPPVMRGLVRTTSRRATDAEPTGGLRHRLRALSAAGREEALLQLVLRHVTAALGYAPDSDLESDRAFSELGFDSLTAVDLRNQLATATGVRLPATLVFDYPTPAALARHLRAELVGEEADAAAPTLVAPVASGDDDLIAIIGMSCRYPGGVRTPEELWQLVAEGRDGVTPFPEDRGWNVRELVDRDGRRVNTSYVGEGGFLHDAADFDAEFFGISPREALAMDPQQRLLLETTWEAFEDADIDPAAVRGSRVGVFAGLMYHDYAARLRSVPEEVAGFLGNGNTGSIATGRVSYTFGFEGPAVTVDTACSSSLVALHQAAQALRQGDCTLALAGGVAVMATPDSFVEFSRQQGLAPDGRCKSFAAGADGTTWSEGVGLLLVERLSDARRNGHEVLAVVRGSAVNQDGASNGLTAPNGPSQQRVIRQALASAGMTAADVDVVEAHGTGTTLGDPIEAQAVLATYGQDRAGEQPLLMGSLKSNFGHTQAAAGVGGIIKMVLALRHGVVPKTLHVDEPTPYVDWASGAVELVTESRAWPETGRPRRAAVSSFGISGTNAHVVLEQAPAGLPVGSADLSAPSSVVESSVEAAGVVVPWVLSARSAAGLRGQAARLRDSAAVAEASDADVAWSLLSARSAMEHRAVVLGENRAEFLAGLEALAADEPAGNVVRDVTAGVRRLALVFSGQGSQRLGMGRELVSLPGFGEVFEEVCGAFDGLLEVPLREVLWAEEGSDRAALIDETVYTQTGLFAFEVALFRLLERCGVRPDFVMGHSVGELAAAYVAGVWSLEDAVRVVAARGRLMQALPVGGVMVSLEASEEQVLGWIAGAGVGGSVSVGAVNGPSAVVVSGAEAAVGRVVELAGEAGCRTRRLRVSQAFHSPLVEPVLEEFAAVLREVSFGEPGIGVVSNVTGLVAEAGELASVGYWVRHAREAVRFGDGVDCLVGRGVTEFVEVGPEAVLSGLVEGRGEGVVAVPSVRVGQGELVSFVRGLARLYARGTAVSWPGLRPGRRVALPTYAFNRQRHWLDAPAATGEERTSELDQAFWSAVEGEDTEVLARTLGVDEEERQASLREILPVLADWRRRSKERTDLGELCYEVNWRPLAEPAAQPTGTWLKITAGGTAAAECVATLERQGLDVVTVDVSADLEGATDPDALAERLRAVVADTPVRGVLSLLALAEGQGDAWPLTATHALVRALGEADVPAPLWCVTQGAVAVAAEETRPGQAQVWGLGRVAALEHPERWGGLIDLPEEFGARDTARLGAVLAGTTGEDQVALRVGGLLARRLRRAPLAVTADGVGWTPRGTALVTGGTGALGAHVARWLARSGVEHLVLTSRRGRQAPGAAALEAELAALGARVTIAACDVADQGALDALLGELDADGVRVTSVLHTAGVAQTSRIDETQAHDVTAISAGKADGARHLDEAFADTELDAFVLFSSTAGIWGGAGQGAYGAANAYLDALAERRRARGAVATSVAWGPWSEGGMAARDDAEAHLRRRGVRALAPATALSLLRHAIDQRVTCLTVADVEWETFALSYTSTRPSNLLSDIPEALRAQAPAEPAGDGAEELVRRLSGLSGADRQQALTELVRTHAAVVLGHTGIAAIEADKPFRDVGFDSLAAVQFRNRLTEATGLAVSATSVFDYPTPAELAEHLRSELGQGEPSEKSVLAEIDRLEGSLAAVAAQATPSPDVLARLTALAERWSSDAPREAAAEHLRSASRDEVFDFIENELGL</sequence>
<dbReference type="PROSITE" id="PS50075">
    <property type="entry name" value="CARRIER"/>
    <property type="match status" value="3"/>
</dbReference>
<keyword evidence="3" id="KW-0597">Phosphoprotein</keyword>
<dbReference type="Pfam" id="PF14765">
    <property type="entry name" value="PS-DH"/>
    <property type="match status" value="2"/>
</dbReference>
<dbReference type="Pfam" id="PF13602">
    <property type="entry name" value="ADH_zinc_N_2"/>
    <property type="match status" value="1"/>
</dbReference>
<dbReference type="Pfam" id="PF22953">
    <property type="entry name" value="SpnB_Rossmann"/>
    <property type="match status" value="2"/>
</dbReference>
<evidence type="ECO:0000259" key="11">
    <source>
        <dbReference type="PROSITE" id="PS52019"/>
    </source>
</evidence>
<dbReference type="Pfam" id="PF16197">
    <property type="entry name" value="KAsynt_C_assoc"/>
    <property type="match status" value="2"/>
</dbReference>
<dbReference type="SMART" id="SM00822">
    <property type="entry name" value="PKS_KR"/>
    <property type="match status" value="3"/>
</dbReference>
<feature type="domain" description="Ketosynthase family 3 (KS3)" evidence="10">
    <location>
        <begin position="1321"/>
        <end position="1747"/>
    </location>
</feature>
<dbReference type="Gene3D" id="3.40.366.10">
    <property type="entry name" value="Malonyl-Coenzyme A Acyl Carrier Protein, domain 2"/>
    <property type="match status" value="3"/>
</dbReference>
<dbReference type="PANTHER" id="PTHR43775:SF51">
    <property type="entry name" value="INACTIVE PHENOLPHTHIOCEROL SYNTHESIS POLYKETIDE SYNTHASE TYPE I PKS1-RELATED"/>
    <property type="match status" value="1"/>
</dbReference>
<dbReference type="CDD" id="cd00833">
    <property type="entry name" value="PKS"/>
    <property type="match status" value="2"/>
</dbReference>
<keyword evidence="6" id="KW-0511">Multifunctional enzyme</keyword>
<dbReference type="Gene3D" id="1.10.1200.10">
    <property type="entry name" value="ACP-like"/>
    <property type="match status" value="3"/>
</dbReference>
<dbReference type="Gene3D" id="3.90.180.10">
    <property type="entry name" value="Medium-chain alcohol dehydrogenases, catalytic domain"/>
    <property type="match status" value="1"/>
</dbReference>
<evidence type="ECO:0000256" key="7">
    <source>
        <dbReference type="ARBA" id="ARBA00023315"/>
    </source>
</evidence>
<feature type="region of interest" description="N-terminal hotdog fold" evidence="8">
    <location>
        <begin position="119"/>
        <end position="248"/>
    </location>
</feature>
<dbReference type="InterPro" id="IPR020806">
    <property type="entry name" value="PKS_PP-bd"/>
</dbReference>
<feature type="domain" description="Carrier" evidence="9">
    <location>
        <begin position="4545"/>
        <end position="4620"/>
    </location>
</feature>
<keyword evidence="5" id="KW-0045">Antibiotic biosynthesis</keyword>
<evidence type="ECO:0000256" key="4">
    <source>
        <dbReference type="ARBA" id="ARBA00022679"/>
    </source>
</evidence>
<keyword evidence="4" id="KW-0808">Transferase</keyword>
<dbReference type="Pfam" id="PF00550">
    <property type="entry name" value="PP-binding"/>
    <property type="match status" value="3"/>
</dbReference>
<dbReference type="InterPro" id="IPR014030">
    <property type="entry name" value="Ketoacyl_synth_N"/>
</dbReference>
<dbReference type="PANTHER" id="PTHR43775">
    <property type="entry name" value="FATTY ACID SYNTHASE"/>
    <property type="match status" value="1"/>
</dbReference>
<dbReference type="InterPro" id="IPR049551">
    <property type="entry name" value="PKS_DH_C"/>
</dbReference>
<dbReference type="Proteomes" id="UP001596208">
    <property type="component" value="Unassembled WGS sequence"/>
</dbReference>
<dbReference type="InterPro" id="IPR020843">
    <property type="entry name" value="ER"/>
</dbReference>
<evidence type="ECO:0000256" key="1">
    <source>
        <dbReference type="ARBA" id="ARBA00004792"/>
    </source>
</evidence>
<name>A0ABW0BD71_9ACTN</name>
<evidence type="ECO:0000259" key="10">
    <source>
        <dbReference type="PROSITE" id="PS52004"/>
    </source>
</evidence>
<organism evidence="12 13">
    <name type="scientific">Streptomyces mutomycini</name>
    <dbReference type="NCBI Taxonomy" id="284036"/>
    <lineage>
        <taxon>Bacteria</taxon>
        <taxon>Bacillati</taxon>
        <taxon>Actinomycetota</taxon>
        <taxon>Actinomycetes</taxon>
        <taxon>Kitasatosporales</taxon>
        <taxon>Streptomycetaceae</taxon>
        <taxon>Streptomyces</taxon>
    </lineage>
</organism>
<dbReference type="CDD" id="cd05195">
    <property type="entry name" value="enoyl_red"/>
    <property type="match status" value="1"/>
</dbReference>
<dbReference type="InterPro" id="IPR006162">
    <property type="entry name" value="Ppantetheine_attach_site"/>
</dbReference>
<dbReference type="Gene3D" id="3.40.47.10">
    <property type="match status" value="2"/>
</dbReference>
<dbReference type="SMART" id="SM00829">
    <property type="entry name" value="PKS_ER"/>
    <property type="match status" value="1"/>
</dbReference>
<dbReference type="InterPro" id="IPR020807">
    <property type="entry name" value="PKS_DH"/>
</dbReference>
<dbReference type="InterPro" id="IPR009081">
    <property type="entry name" value="PP-bd_ACP"/>
</dbReference>
<evidence type="ECO:0000256" key="8">
    <source>
        <dbReference type="PROSITE-ProRule" id="PRU01363"/>
    </source>
</evidence>
<dbReference type="PROSITE" id="PS52019">
    <property type="entry name" value="PKS_MFAS_DH"/>
    <property type="match status" value="2"/>
</dbReference>
<feature type="domain" description="Carrier" evidence="9">
    <location>
        <begin position="1223"/>
        <end position="1298"/>
    </location>
</feature>
<dbReference type="InterPro" id="IPR016035">
    <property type="entry name" value="Acyl_Trfase/lysoPLipase"/>
</dbReference>
<dbReference type="InterPro" id="IPR018201">
    <property type="entry name" value="Ketoacyl_synth_AS"/>
</dbReference>
<dbReference type="PROSITE" id="PS52004">
    <property type="entry name" value="KS3_2"/>
    <property type="match status" value="2"/>
</dbReference>
<dbReference type="SMART" id="SM00826">
    <property type="entry name" value="PKS_DH"/>
    <property type="match status" value="2"/>
</dbReference>
<feature type="domain" description="PKS/mFAS DH" evidence="11">
    <location>
        <begin position="2230"/>
        <end position="2507"/>
    </location>
</feature>
<dbReference type="InterPro" id="IPR032821">
    <property type="entry name" value="PKS_assoc"/>
</dbReference>
<comment type="caution">
    <text evidence="12">The sequence shown here is derived from an EMBL/GenBank/DDBJ whole genome shotgun (WGS) entry which is preliminary data.</text>
</comment>
<feature type="domain" description="Ketosynthase family 3 (KS3)" evidence="10">
    <location>
        <begin position="3099"/>
        <end position="3525"/>
    </location>
</feature>
<dbReference type="InterPro" id="IPR001227">
    <property type="entry name" value="Ac_transferase_dom_sf"/>
</dbReference>
<evidence type="ECO:0000256" key="5">
    <source>
        <dbReference type="ARBA" id="ARBA00023194"/>
    </source>
</evidence>
<dbReference type="InterPro" id="IPR014031">
    <property type="entry name" value="Ketoacyl_synth_C"/>
</dbReference>
<reference evidence="13" key="1">
    <citation type="journal article" date="2019" name="Int. J. Syst. Evol. Microbiol.">
        <title>The Global Catalogue of Microorganisms (GCM) 10K type strain sequencing project: providing services to taxonomists for standard genome sequencing and annotation.</title>
        <authorList>
            <consortium name="The Broad Institute Genomics Platform"/>
            <consortium name="The Broad Institute Genome Sequencing Center for Infectious Disease"/>
            <person name="Wu L."/>
            <person name="Ma J."/>
        </authorList>
    </citation>
    <scope>NUCLEOTIDE SEQUENCE [LARGE SCALE GENOMIC DNA]</scope>
    <source>
        <strain evidence="13">CGMCC 4.1721</strain>
    </source>
</reference>
<dbReference type="InterPro" id="IPR013968">
    <property type="entry name" value="PKS_KR"/>
</dbReference>
<dbReference type="InterPro" id="IPR013154">
    <property type="entry name" value="ADH-like_N"/>
</dbReference>
<dbReference type="SUPFAM" id="SSF52151">
    <property type="entry name" value="FabD/lysophospholipase-like"/>
    <property type="match status" value="2"/>
</dbReference>
<dbReference type="InterPro" id="IPR041618">
    <property type="entry name" value="PKS_DE"/>
</dbReference>
<evidence type="ECO:0000313" key="12">
    <source>
        <dbReference type="EMBL" id="MFC5174962.1"/>
    </source>
</evidence>
<dbReference type="Pfam" id="PF02801">
    <property type="entry name" value="Ketoacyl-synt_C"/>
    <property type="match status" value="2"/>
</dbReference>
<dbReference type="InterPro" id="IPR014043">
    <property type="entry name" value="Acyl_transferase_dom"/>
</dbReference>
<dbReference type="SMART" id="SM00827">
    <property type="entry name" value="PKS_AT"/>
    <property type="match status" value="2"/>
</dbReference>
<dbReference type="SMART" id="SM01294">
    <property type="entry name" value="PKS_PP_betabranch"/>
    <property type="match status" value="3"/>
</dbReference>
<dbReference type="CDD" id="cd08956">
    <property type="entry name" value="KR_3_FAS_SDR_x"/>
    <property type="match status" value="2"/>
</dbReference>
<keyword evidence="13" id="KW-1185">Reference proteome</keyword>
<dbReference type="PROSITE" id="PS00012">
    <property type="entry name" value="PHOSPHOPANTETHEINE"/>
    <property type="match status" value="2"/>
</dbReference>
<dbReference type="Gene3D" id="3.30.70.3290">
    <property type="match status" value="2"/>
</dbReference>
<keyword evidence="2" id="KW-0596">Phosphopantetheine</keyword>
<evidence type="ECO:0000256" key="2">
    <source>
        <dbReference type="ARBA" id="ARBA00022450"/>
    </source>
</evidence>
<dbReference type="InterPro" id="IPR011032">
    <property type="entry name" value="GroES-like_sf"/>
</dbReference>
<dbReference type="InterPro" id="IPR016039">
    <property type="entry name" value="Thiolase-like"/>
</dbReference>
<feature type="domain" description="PKS/mFAS DH" evidence="11">
    <location>
        <begin position="119"/>
        <end position="402"/>
    </location>
</feature>
<dbReference type="RefSeq" id="WP_381824964.1">
    <property type="nucleotide sequence ID" value="NZ_JBHSKI010000024.1"/>
</dbReference>
<proteinExistence type="predicted"/>
<dbReference type="InterPro" id="IPR049900">
    <property type="entry name" value="PKS_mFAS_DH"/>
</dbReference>
<gene>
    <name evidence="12" type="ORF">ACFPRK_30990</name>
</gene>
<evidence type="ECO:0000256" key="6">
    <source>
        <dbReference type="ARBA" id="ARBA00023268"/>
    </source>
</evidence>
<feature type="active site" description="Proton acceptor; for dehydratase activity" evidence="8">
    <location>
        <position position="151"/>
    </location>
</feature>
<feature type="active site" description="Proton donor; for dehydratase activity" evidence="8">
    <location>
        <position position="325"/>
    </location>
</feature>
<feature type="region of interest" description="N-terminal hotdog fold" evidence="8">
    <location>
        <begin position="2230"/>
        <end position="2352"/>
    </location>
</feature>
<feature type="domain" description="Carrier" evidence="9">
    <location>
        <begin position="3003"/>
        <end position="3078"/>
    </location>
</feature>
<comment type="pathway">
    <text evidence="1">Antibiotic biosynthesis.</text>
</comment>
<dbReference type="NCBIfam" id="NF045894">
    <property type="entry name" value="PKS_plus_SDR"/>
    <property type="match status" value="1"/>
</dbReference>
<dbReference type="Gene3D" id="3.40.50.720">
    <property type="entry name" value="NAD(P)-binding Rossmann-like Domain"/>
    <property type="match status" value="3"/>
</dbReference>
<dbReference type="InterPro" id="IPR016036">
    <property type="entry name" value="Malonyl_transacylase_ACP-bd"/>
</dbReference>
<dbReference type="InterPro" id="IPR036291">
    <property type="entry name" value="NAD(P)-bd_dom_sf"/>
</dbReference>
<dbReference type="SUPFAM" id="SSF47336">
    <property type="entry name" value="ACP-like"/>
    <property type="match status" value="3"/>
</dbReference>
<dbReference type="Pfam" id="PF00109">
    <property type="entry name" value="ketoacyl-synt"/>
    <property type="match status" value="2"/>
</dbReference>
<dbReference type="InterPro" id="IPR049552">
    <property type="entry name" value="PKS_DH_N"/>
</dbReference>
<dbReference type="Gene3D" id="3.40.50.11460">
    <property type="match status" value="1"/>
</dbReference>
<dbReference type="Gene3D" id="3.10.129.110">
    <property type="entry name" value="Polyketide synthase dehydratase"/>
    <property type="match status" value="2"/>
</dbReference>
<dbReference type="SMART" id="SM00825">
    <property type="entry name" value="PKS_KS"/>
    <property type="match status" value="2"/>
</dbReference>
<evidence type="ECO:0000313" key="13">
    <source>
        <dbReference type="Proteomes" id="UP001596208"/>
    </source>
</evidence>
<dbReference type="InterPro" id="IPR036736">
    <property type="entry name" value="ACP-like_sf"/>
</dbReference>
<dbReference type="Pfam" id="PF08659">
    <property type="entry name" value="KR"/>
    <property type="match status" value="3"/>
</dbReference>
<dbReference type="CDD" id="cd08952">
    <property type="entry name" value="KR_1_SDR_x"/>
    <property type="match status" value="1"/>
</dbReference>
<evidence type="ECO:0000256" key="3">
    <source>
        <dbReference type="ARBA" id="ARBA00022553"/>
    </source>
</evidence>
<protein>
    <submittedName>
        <fullName evidence="12">Type I polyketide synthase</fullName>
    </submittedName>
</protein>
<dbReference type="InterPro" id="IPR057326">
    <property type="entry name" value="KR_dom"/>
</dbReference>
<feature type="region of interest" description="C-terminal hotdog fold" evidence="8">
    <location>
        <begin position="264"/>
        <end position="402"/>
    </location>
</feature>
<dbReference type="SUPFAM" id="SSF50129">
    <property type="entry name" value="GroES-like"/>
    <property type="match status" value="1"/>
</dbReference>
<keyword evidence="7" id="KW-0012">Acyltransferase</keyword>
<feature type="active site" description="Proton donor; for dehydratase activity" evidence="8">
    <location>
        <position position="2428"/>
    </location>
</feature>
<dbReference type="PROSITE" id="PS00606">
    <property type="entry name" value="KS3_1"/>
    <property type="match status" value="2"/>
</dbReference>
<feature type="region of interest" description="C-terminal hotdog fold" evidence="8">
    <location>
        <begin position="2366"/>
        <end position="2507"/>
    </location>
</feature>
<dbReference type="SMART" id="SM00823">
    <property type="entry name" value="PKS_PP"/>
    <property type="match status" value="3"/>
</dbReference>
<dbReference type="Pfam" id="PF00698">
    <property type="entry name" value="Acyl_transf_1"/>
    <property type="match status" value="3"/>
</dbReference>
<dbReference type="Pfam" id="PF08240">
    <property type="entry name" value="ADH_N"/>
    <property type="match status" value="1"/>
</dbReference>
<dbReference type="SUPFAM" id="SSF55048">
    <property type="entry name" value="Probable ACP-binding domain of malonyl-CoA ACP transacylase"/>
    <property type="match status" value="2"/>
</dbReference>
<dbReference type="InterPro" id="IPR020841">
    <property type="entry name" value="PKS_Beta-ketoAc_synthase_dom"/>
</dbReference>
<dbReference type="InterPro" id="IPR050091">
    <property type="entry name" value="PKS_NRPS_Biosynth_Enz"/>
</dbReference>
<dbReference type="InterPro" id="IPR055123">
    <property type="entry name" value="SpnB-like_Rossmann"/>
</dbReference>
<dbReference type="SUPFAM" id="SSF51735">
    <property type="entry name" value="NAD(P)-binding Rossmann-fold domains"/>
    <property type="match status" value="7"/>
</dbReference>
<dbReference type="EMBL" id="JBHSKI010000024">
    <property type="protein sequence ID" value="MFC5174962.1"/>
    <property type="molecule type" value="Genomic_DNA"/>
</dbReference>
<feature type="active site" description="Proton acceptor; for dehydratase activity" evidence="8">
    <location>
        <position position="2262"/>
    </location>
</feature>
<accession>A0ABW0BD71</accession>
<dbReference type="Pfam" id="PF18369">
    <property type="entry name" value="PKS_DE"/>
    <property type="match status" value="1"/>
</dbReference>
<dbReference type="SUPFAM" id="SSF53901">
    <property type="entry name" value="Thiolase-like"/>
    <property type="match status" value="2"/>
</dbReference>